<proteinExistence type="inferred from homology"/>
<dbReference type="SUPFAM" id="SSF53850">
    <property type="entry name" value="Periplasmic binding protein-like II"/>
    <property type="match status" value="1"/>
</dbReference>
<evidence type="ECO:0000256" key="1">
    <source>
        <dbReference type="ARBA" id="ARBA00004418"/>
    </source>
</evidence>
<dbReference type="EMBL" id="CP118246">
    <property type="protein sequence ID" value="WDR03232.1"/>
    <property type="molecule type" value="Genomic_DNA"/>
</dbReference>
<dbReference type="Pfam" id="PF00496">
    <property type="entry name" value="SBP_bac_5"/>
    <property type="match status" value="1"/>
</dbReference>
<protein>
    <submittedName>
        <fullName evidence="4">ABC transporter substrate-binding protein</fullName>
    </submittedName>
</protein>
<dbReference type="Gene3D" id="3.10.105.10">
    <property type="entry name" value="Dipeptide-binding Protein, Domain 3"/>
    <property type="match status" value="1"/>
</dbReference>
<comment type="subcellular location">
    <subcellularLocation>
        <location evidence="1">Periplasm</location>
    </subcellularLocation>
</comment>
<dbReference type="Proteomes" id="UP001220530">
    <property type="component" value="Chromosome"/>
</dbReference>
<organism evidence="4 5">
    <name type="scientific">Devosia algicola</name>
    <dbReference type="NCBI Taxonomy" id="3026418"/>
    <lineage>
        <taxon>Bacteria</taxon>
        <taxon>Pseudomonadati</taxon>
        <taxon>Pseudomonadota</taxon>
        <taxon>Alphaproteobacteria</taxon>
        <taxon>Hyphomicrobiales</taxon>
        <taxon>Devosiaceae</taxon>
        <taxon>Devosia</taxon>
    </lineage>
</organism>
<dbReference type="Gene3D" id="3.40.190.10">
    <property type="entry name" value="Periplasmic binding protein-like II"/>
    <property type="match status" value="1"/>
</dbReference>
<accession>A0ABY7YPV9</accession>
<evidence type="ECO:0000256" key="2">
    <source>
        <dbReference type="ARBA" id="ARBA00005695"/>
    </source>
</evidence>
<name>A0ABY7YPV9_9HYPH</name>
<dbReference type="InterPro" id="IPR000914">
    <property type="entry name" value="SBP_5_dom"/>
</dbReference>
<dbReference type="InterPro" id="IPR039424">
    <property type="entry name" value="SBP_5"/>
</dbReference>
<dbReference type="PANTHER" id="PTHR30290">
    <property type="entry name" value="PERIPLASMIC BINDING COMPONENT OF ABC TRANSPORTER"/>
    <property type="match status" value="1"/>
</dbReference>
<keyword evidence="5" id="KW-1185">Reference proteome</keyword>
<evidence type="ECO:0000313" key="5">
    <source>
        <dbReference type="Proteomes" id="UP001220530"/>
    </source>
</evidence>
<gene>
    <name evidence="4" type="ORF">PSQ19_03450</name>
</gene>
<feature type="domain" description="Solute-binding protein family 5" evidence="3">
    <location>
        <begin position="11"/>
        <end position="103"/>
    </location>
</feature>
<evidence type="ECO:0000259" key="3">
    <source>
        <dbReference type="Pfam" id="PF00496"/>
    </source>
</evidence>
<reference evidence="4 5" key="1">
    <citation type="submission" date="2023-02" db="EMBL/GenBank/DDBJ databases">
        <title>Devosia algicola sp. nov., isolated from the phycosphere of marine algae.</title>
        <authorList>
            <person name="Kim J.M."/>
            <person name="Lee J.K."/>
            <person name="Choi B.J."/>
            <person name="Bayburt H."/>
            <person name="Jeon C.O."/>
        </authorList>
    </citation>
    <scope>NUCLEOTIDE SEQUENCE [LARGE SCALE GENOMIC DNA]</scope>
    <source>
        <strain evidence="4 5">G20-9</strain>
    </source>
</reference>
<evidence type="ECO:0000313" key="4">
    <source>
        <dbReference type="EMBL" id="WDR03232.1"/>
    </source>
</evidence>
<comment type="similarity">
    <text evidence="2">Belongs to the bacterial solute-binding protein 5 family.</text>
</comment>
<sequence length="192" mass="21522">MPSTIIPIRLDIDKAKELLAESGVSLPIKLETVVWNTPPYTEFAQAVQSTMSQAGINLDLQVVDGQQWLDRYRSHDLDIWVGLWGPDYPDPHSNVKAFTVNTKDTPDGSEGLADRFGWDAGDLSARAMAAVREQDTDKRRDMYEAIQKEHTDSSPFLYMFQDARKVAIRADVKGLVLGITYSDDRYGGVTKQ</sequence>